<evidence type="ECO:0000313" key="1">
    <source>
        <dbReference type="EMBL" id="KDR73073.1"/>
    </source>
</evidence>
<sequence>MSVIHPIRYKFLTLTWPQTIGKSEFSHRGPKNLTFRSNPNLDNSFSPPLASEMPSHPKAAIIEREIIFVPGGDVQPGTVVEVTINPQTIVTIFGVTSFSSVKAITTKWKQKVLAELIDDVQGPQDTVFFDGAPLESFVRTDDSNEKTVNWGPFDKQMTVVVTFYQPDPSKDDFRRPDDEGAWKFTSNDLQTDIHVDDGGDSAPDVQNTTFNVTRMTCVSSIHTCHEQRELTPFWSSLF</sequence>
<evidence type="ECO:0000313" key="2">
    <source>
        <dbReference type="Proteomes" id="UP000027222"/>
    </source>
</evidence>
<dbReference type="AlphaFoldDB" id="A0A067T229"/>
<keyword evidence="2" id="KW-1185">Reference proteome</keyword>
<name>A0A067T229_GALM3</name>
<organism evidence="1 2">
    <name type="scientific">Galerina marginata (strain CBS 339.88)</name>
    <dbReference type="NCBI Taxonomy" id="685588"/>
    <lineage>
        <taxon>Eukaryota</taxon>
        <taxon>Fungi</taxon>
        <taxon>Dikarya</taxon>
        <taxon>Basidiomycota</taxon>
        <taxon>Agaricomycotina</taxon>
        <taxon>Agaricomycetes</taxon>
        <taxon>Agaricomycetidae</taxon>
        <taxon>Agaricales</taxon>
        <taxon>Agaricineae</taxon>
        <taxon>Strophariaceae</taxon>
        <taxon>Galerina</taxon>
    </lineage>
</organism>
<dbReference type="Proteomes" id="UP000027222">
    <property type="component" value="Unassembled WGS sequence"/>
</dbReference>
<dbReference type="HOGENOM" id="CLU_1165892_0_0_1"/>
<protein>
    <submittedName>
        <fullName evidence="1">Uncharacterized protein</fullName>
    </submittedName>
</protein>
<reference evidence="2" key="1">
    <citation type="journal article" date="2014" name="Proc. Natl. Acad. Sci. U.S.A.">
        <title>Extensive sampling of basidiomycete genomes demonstrates inadequacy of the white-rot/brown-rot paradigm for wood decay fungi.</title>
        <authorList>
            <person name="Riley R."/>
            <person name="Salamov A.A."/>
            <person name="Brown D.W."/>
            <person name="Nagy L.G."/>
            <person name="Floudas D."/>
            <person name="Held B.W."/>
            <person name="Levasseur A."/>
            <person name="Lombard V."/>
            <person name="Morin E."/>
            <person name="Otillar R."/>
            <person name="Lindquist E.A."/>
            <person name="Sun H."/>
            <person name="LaButti K.M."/>
            <person name="Schmutz J."/>
            <person name="Jabbour D."/>
            <person name="Luo H."/>
            <person name="Baker S.E."/>
            <person name="Pisabarro A.G."/>
            <person name="Walton J.D."/>
            <person name="Blanchette R.A."/>
            <person name="Henrissat B."/>
            <person name="Martin F."/>
            <person name="Cullen D."/>
            <person name="Hibbett D.S."/>
            <person name="Grigoriev I.V."/>
        </authorList>
    </citation>
    <scope>NUCLEOTIDE SEQUENCE [LARGE SCALE GENOMIC DNA]</scope>
    <source>
        <strain evidence="2">CBS 339.88</strain>
    </source>
</reference>
<dbReference type="EMBL" id="KL142387">
    <property type="protein sequence ID" value="KDR73073.1"/>
    <property type="molecule type" value="Genomic_DNA"/>
</dbReference>
<proteinExistence type="predicted"/>
<accession>A0A067T229</accession>
<gene>
    <name evidence="1" type="ORF">GALMADRAFT_213016</name>
</gene>
<dbReference type="OrthoDB" id="3055689at2759"/>